<name>A0A0S3PYI5_9BRAD</name>
<feature type="signal peptide" evidence="5">
    <location>
        <begin position="1"/>
        <end position="24"/>
    </location>
</feature>
<dbReference type="KEGG" id="vgo:GJW-30_1_03541"/>
<keyword evidence="8" id="KW-1185">Reference proteome</keyword>
<dbReference type="PROSITE" id="PS51007">
    <property type="entry name" value="CYTC"/>
    <property type="match status" value="1"/>
</dbReference>
<accession>A0A0S3PYI5</accession>
<evidence type="ECO:0000313" key="8">
    <source>
        <dbReference type="Proteomes" id="UP000236884"/>
    </source>
</evidence>
<keyword evidence="5" id="KW-0732">Signal</keyword>
<dbReference type="InterPro" id="IPR036909">
    <property type="entry name" value="Cyt_c-like_dom_sf"/>
</dbReference>
<evidence type="ECO:0000256" key="4">
    <source>
        <dbReference type="PROSITE-ProRule" id="PRU00433"/>
    </source>
</evidence>
<protein>
    <recommendedName>
        <fullName evidence="6">Cytochrome c domain-containing protein</fullName>
    </recommendedName>
</protein>
<dbReference type="SUPFAM" id="SSF46626">
    <property type="entry name" value="Cytochrome c"/>
    <property type="match status" value="1"/>
</dbReference>
<dbReference type="Proteomes" id="UP000236884">
    <property type="component" value="Chromosome"/>
</dbReference>
<dbReference type="InterPro" id="IPR009056">
    <property type="entry name" value="Cyt_c-like_dom"/>
</dbReference>
<dbReference type="GO" id="GO:0009055">
    <property type="term" value="F:electron transfer activity"/>
    <property type="evidence" value="ECO:0007669"/>
    <property type="project" value="InterPro"/>
</dbReference>
<evidence type="ECO:0000256" key="2">
    <source>
        <dbReference type="ARBA" id="ARBA00022723"/>
    </source>
</evidence>
<dbReference type="GO" id="GO:0046872">
    <property type="term" value="F:metal ion binding"/>
    <property type="evidence" value="ECO:0007669"/>
    <property type="project" value="UniProtKB-KW"/>
</dbReference>
<dbReference type="EMBL" id="AP014946">
    <property type="protein sequence ID" value="BAT60991.1"/>
    <property type="molecule type" value="Genomic_DNA"/>
</dbReference>
<evidence type="ECO:0000256" key="5">
    <source>
        <dbReference type="SAM" id="SignalP"/>
    </source>
</evidence>
<dbReference type="GO" id="GO:0020037">
    <property type="term" value="F:heme binding"/>
    <property type="evidence" value="ECO:0007669"/>
    <property type="project" value="InterPro"/>
</dbReference>
<gene>
    <name evidence="7" type="ORF">GJW-30_1_03541</name>
</gene>
<proteinExistence type="predicted"/>
<feature type="chain" id="PRO_5006615997" description="Cytochrome c domain-containing protein" evidence="5">
    <location>
        <begin position="25"/>
        <end position="151"/>
    </location>
</feature>
<evidence type="ECO:0000256" key="1">
    <source>
        <dbReference type="ARBA" id="ARBA00022617"/>
    </source>
</evidence>
<dbReference type="RefSeq" id="WP_096357666.1">
    <property type="nucleotide sequence ID" value="NZ_AP014946.1"/>
</dbReference>
<dbReference type="NCBIfam" id="TIGR04485">
    <property type="entry name" value="thiosulf_SoxX"/>
    <property type="match status" value="1"/>
</dbReference>
<evidence type="ECO:0000259" key="6">
    <source>
        <dbReference type="PROSITE" id="PS51007"/>
    </source>
</evidence>
<feature type="domain" description="Cytochrome c" evidence="6">
    <location>
        <begin position="46"/>
        <end position="150"/>
    </location>
</feature>
<keyword evidence="1 4" id="KW-0349">Heme</keyword>
<dbReference type="InterPro" id="IPR030999">
    <property type="entry name" value="Thiosulf_SoxX"/>
</dbReference>
<sequence length="151" mass="16076">MAKVTTFAAACGCAAAFFLSPAGAQSLVPYVIDGDAIPQSLTGKPGDPVNGRKIVATRQIGLCMLCHSGPFPEERFQGDLSPSLAGAGSRWNQGQLRLRIVDAGKLNPDTIMPAYYRIDGLNQVAQQFRGKPVLTAEQIEDVVAFLGTLRE</sequence>
<dbReference type="OrthoDB" id="9793634at2"/>
<keyword evidence="3 4" id="KW-0408">Iron</keyword>
<dbReference type="Gene3D" id="1.10.760.10">
    <property type="entry name" value="Cytochrome c-like domain"/>
    <property type="match status" value="1"/>
</dbReference>
<evidence type="ECO:0000256" key="3">
    <source>
        <dbReference type="ARBA" id="ARBA00023004"/>
    </source>
</evidence>
<evidence type="ECO:0000313" key="7">
    <source>
        <dbReference type="EMBL" id="BAT60991.1"/>
    </source>
</evidence>
<organism evidence="7 8">
    <name type="scientific">Variibacter gotjawalensis</name>
    <dbReference type="NCBI Taxonomy" id="1333996"/>
    <lineage>
        <taxon>Bacteria</taxon>
        <taxon>Pseudomonadati</taxon>
        <taxon>Pseudomonadota</taxon>
        <taxon>Alphaproteobacteria</taxon>
        <taxon>Hyphomicrobiales</taxon>
        <taxon>Nitrobacteraceae</taxon>
        <taxon>Variibacter</taxon>
    </lineage>
</organism>
<dbReference type="AlphaFoldDB" id="A0A0S3PYI5"/>
<reference evidence="7 8" key="1">
    <citation type="submission" date="2015-08" db="EMBL/GenBank/DDBJ databases">
        <title>Investigation of the bacterial diversity of lava forest soil.</title>
        <authorList>
            <person name="Lee J.S."/>
        </authorList>
    </citation>
    <scope>NUCLEOTIDE SEQUENCE [LARGE SCALE GENOMIC DNA]</scope>
    <source>
        <strain evidence="7 8">GJW-30</strain>
    </source>
</reference>
<keyword evidence="2 4" id="KW-0479">Metal-binding</keyword>